<dbReference type="InterPro" id="IPR014729">
    <property type="entry name" value="Rossmann-like_a/b/a_fold"/>
</dbReference>
<evidence type="ECO:0000256" key="4">
    <source>
        <dbReference type="ARBA" id="ARBA00022741"/>
    </source>
</evidence>
<dbReference type="PANTHER" id="PTHR43284:SF1">
    <property type="entry name" value="ASPARAGINE SYNTHETASE"/>
    <property type="match status" value="1"/>
</dbReference>
<dbReference type="Pfam" id="PF13537">
    <property type="entry name" value="GATase_7"/>
    <property type="match status" value="1"/>
</dbReference>
<keyword evidence="4" id="KW-0547">Nucleotide-binding</keyword>
<evidence type="ECO:0000256" key="2">
    <source>
        <dbReference type="ARBA" id="ARBA00005752"/>
    </source>
</evidence>
<dbReference type="RefSeq" id="WP_224137557.1">
    <property type="nucleotide sequence ID" value="NZ_JAIQUM010000008.1"/>
</dbReference>
<reference evidence="10" key="1">
    <citation type="submission" date="2024-05" db="EMBL/GenBank/DDBJ databases">
        <title>Metabacillus sp. nov., isolated from the rhizosphere soil of tomato plants.</title>
        <authorList>
            <person name="Ma R."/>
        </authorList>
    </citation>
    <scope>NUCLEOTIDE SEQUENCE</scope>
    <source>
        <strain evidence="10">DBTR6</strain>
    </source>
</reference>
<proteinExistence type="inferred from homology"/>
<dbReference type="InterPro" id="IPR029055">
    <property type="entry name" value="Ntn_hydrolases_N"/>
</dbReference>
<evidence type="ECO:0000256" key="3">
    <source>
        <dbReference type="ARBA" id="ARBA00012737"/>
    </source>
</evidence>
<dbReference type="InterPro" id="IPR006426">
    <property type="entry name" value="Asn_synth_AEB"/>
</dbReference>
<dbReference type="CDD" id="cd00712">
    <property type="entry name" value="AsnB"/>
    <property type="match status" value="1"/>
</dbReference>
<keyword evidence="6" id="KW-0061">Asparagine biosynthesis</keyword>
<dbReference type="InterPro" id="IPR033738">
    <property type="entry name" value="AsnB_N"/>
</dbReference>
<dbReference type="InterPro" id="IPR017932">
    <property type="entry name" value="GATase_2_dom"/>
</dbReference>
<evidence type="ECO:0000256" key="6">
    <source>
        <dbReference type="ARBA" id="ARBA00022888"/>
    </source>
</evidence>
<dbReference type="PIRSF" id="PIRSF001589">
    <property type="entry name" value="Asn_synthetase_glu-h"/>
    <property type="match status" value="1"/>
</dbReference>
<dbReference type="EC" id="6.3.5.4" evidence="3"/>
<dbReference type="SUPFAM" id="SSF56235">
    <property type="entry name" value="N-terminal nucleophile aminohydrolases (Ntn hydrolases)"/>
    <property type="match status" value="1"/>
</dbReference>
<comment type="pathway">
    <text evidence="1">Amino-acid biosynthesis; L-asparagine biosynthesis; L-asparagine from L-aspartate (L-Gln route): step 1/1.</text>
</comment>
<name>A0ABS7UN03_9BACI</name>
<comment type="similarity">
    <text evidence="2">Belongs to the asparagine synthetase family.</text>
</comment>
<organism evidence="10 11">
    <name type="scientific">Metabacillus rhizolycopersici</name>
    <dbReference type="NCBI Taxonomy" id="2875709"/>
    <lineage>
        <taxon>Bacteria</taxon>
        <taxon>Bacillati</taxon>
        <taxon>Bacillota</taxon>
        <taxon>Bacilli</taxon>
        <taxon>Bacillales</taxon>
        <taxon>Bacillaceae</taxon>
        <taxon>Metabacillus</taxon>
    </lineage>
</organism>
<keyword evidence="5" id="KW-0067">ATP-binding</keyword>
<dbReference type="Pfam" id="PF00733">
    <property type="entry name" value="Asn_synthase"/>
    <property type="match status" value="1"/>
</dbReference>
<dbReference type="PROSITE" id="PS51278">
    <property type="entry name" value="GATASE_TYPE_2"/>
    <property type="match status" value="1"/>
</dbReference>
<dbReference type="InterPro" id="IPR001962">
    <property type="entry name" value="Asn_synthase"/>
</dbReference>
<dbReference type="SUPFAM" id="SSF52402">
    <property type="entry name" value="Adenine nucleotide alpha hydrolases-like"/>
    <property type="match status" value="1"/>
</dbReference>
<keyword evidence="6" id="KW-0028">Amino-acid biosynthesis</keyword>
<dbReference type="Gene3D" id="3.60.20.10">
    <property type="entry name" value="Glutamine Phosphoribosylpyrophosphate, subunit 1, domain 1"/>
    <property type="match status" value="1"/>
</dbReference>
<sequence>MSAIVGITNSNQEPIDLDHMKNLMNAFNHYPADDRKSWQKDRVFLGCHAQWITPESIGEKIPYYDYGRQLTITSDAIIDNRNELFDRLQVDQSQRKSMSDSQLILLAYSKWGEDVPKHLIGDFAFMIWDEKKRKLFGARDFSGARTLYYYSDQNRFAFSTTIEPLFTLPYIEKSLNEEWLAEFLAIPGMVEAADMTTTVYKSIKQLPPSHSITIEQNKFSISRYDTIDHSNKIKLNSNEEYEEAFQEVFQAAVTSRLRTHGEVGSQLSGGLDSGTVVSFAARSLQEDNKRLHTFSYIPEDDFIDWTPRSYLPDERPFIKETVEYVGNISDNYLDFKGRNSLSEIDDLLEIMEMPYKFFENSFWLKGINETAQKQGIKILLNGARGNHSISFGSWNLTINYYTTLLKQLRWIHLYRELDLYCFHYRTGKKAMLPIILKKAFPQITNLIEKNEQIQYEAPMLINPLLAQKTNIFTKLQESGLDMSGYIENEFEFRRNHFTQLYSWNKTGTIGTKLSLRYSLWDRDPTNDLRVIRFCLAIPEEQYVQGGIERSLIRRATKGILPENVRLNQKIRGIQAADVIHRMSSSWGVFIEELQQLTNDSKVADLLNIKSIKDAISRIGKEPRPEFVFDDDFRLLTRSLIVYRFLSKF</sequence>
<evidence type="ECO:0000259" key="9">
    <source>
        <dbReference type="PROSITE" id="PS51278"/>
    </source>
</evidence>
<feature type="domain" description="Glutamine amidotransferase type-2" evidence="9">
    <location>
        <begin position="2"/>
        <end position="217"/>
    </location>
</feature>
<evidence type="ECO:0000313" key="11">
    <source>
        <dbReference type="Proteomes" id="UP001165287"/>
    </source>
</evidence>
<comment type="caution">
    <text evidence="10">The sequence shown here is derived from an EMBL/GenBank/DDBJ whole genome shotgun (WGS) entry which is preliminary data.</text>
</comment>
<keyword evidence="11" id="KW-1185">Reference proteome</keyword>
<dbReference type="InterPro" id="IPR051786">
    <property type="entry name" value="ASN_synthetase/amidase"/>
</dbReference>
<evidence type="ECO:0000256" key="8">
    <source>
        <dbReference type="ARBA" id="ARBA00048741"/>
    </source>
</evidence>
<evidence type="ECO:0000256" key="1">
    <source>
        <dbReference type="ARBA" id="ARBA00005187"/>
    </source>
</evidence>
<accession>A0ABS7UN03</accession>
<dbReference type="EMBL" id="JAIQUM010000008">
    <property type="protein sequence ID" value="MBZ5749685.1"/>
    <property type="molecule type" value="Genomic_DNA"/>
</dbReference>
<dbReference type="PANTHER" id="PTHR43284">
    <property type="entry name" value="ASPARAGINE SYNTHETASE (GLUTAMINE-HYDROLYZING)"/>
    <property type="match status" value="1"/>
</dbReference>
<dbReference type="Gene3D" id="3.40.50.620">
    <property type="entry name" value="HUPs"/>
    <property type="match status" value="2"/>
</dbReference>
<evidence type="ECO:0000313" key="10">
    <source>
        <dbReference type="EMBL" id="MBZ5749685.1"/>
    </source>
</evidence>
<gene>
    <name evidence="10" type="ORF">K9V48_05410</name>
</gene>
<dbReference type="Proteomes" id="UP001165287">
    <property type="component" value="Unassembled WGS sequence"/>
</dbReference>
<protein>
    <recommendedName>
        <fullName evidence="3">asparagine synthase (glutamine-hydrolyzing)</fullName>
        <ecNumber evidence="3">6.3.5.4</ecNumber>
    </recommendedName>
</protein>
<evidence type="ECO:0000256" key="5">
    <source>
        <dbReference type="ARBA" id="ARBA00022840"/>
    </source>
</evidence>
<comment type="catalytic activity">
    <reaction evidence="8">
        <text>L-aspartate + L-glutamine + ATP + H2O = L-asparagine + L-glutamate + AMP + diphosphate + H(+)</text>
        <dbReference type="Rhea" id="RHEA:12228"/>
        <dbReference type="ChEBI" id="CHEBI:15377"/>
        <dbReference type="ChEBI" id="CHEBI:15378"/>
        <dbReference type="ChEBI" id="CHEBI:29985"/>
        <dbReference type="ChEBI" id="CHEBI:29991"/>
        <dbReference type="ChEBI" id="CHEBI:30616"/>
        <dbReference type="ChEBI" id="CHEBI:33019"/>
        <dbReference type="ChEBI" id="CHEBI:58048"/>
        <dbReference type="ChEBI" id="CHEBI:58359"/>
        <dbReference type="ChEBI" id="CHEBI:456215"/>
        <dbReference type="EC" id="6.3.5.4"/>
    </reaction>
</comment>
<evidence type="ECO:0000256" key="7">
    <source>
        <dbReference type="ARBA" id="ARBA00022962"/>
    </source>
</evidence>
<keyword evidence="7" id="KW-0315">Glutamine amidotransferase</keyword>